<dbReference type="SMART" id="SM00347">
    <property type="entry name" value="HTH_MARR"/>
    <property type="match status" value="1"/>
</dbReference>
<reference evidence="2" key="2">
    <citation type="submission" date="2020-09" db="EMBL/GenBank/DDBJ databases">
        <authorList>
            <person name="Sun Q."/>
            <person name="Zhou Y."/>
        </authorList>
    </citation>
    <scope>NUCLEOTIDE SEQUENCE</scope>
    <source>
        <strain evidence="2">CGMCC 4.7306</strain>
    </source>
</reference>
<dbReference type="EMBL" id="BMMZ01000001">
    <property type="protein sequence ID" value="GGL46373.1"/>
    <property type="molecule type" value="Genomic_DNA"/>
</dbReference>
<evidence type="ECO:0000313" key="2">
    <source>
        <dbReference type="EMBL" id="GGL46373.1"/>
    </source>
</evidence>
<dbReference type="PANTHER" id="PTHR39515">
    <property type="entry name" value="CONSERVED PROTEIN"/>
    <property type="match status" value="1"/>
</dbReference>
<dbReference type="Proteomes" id="UP000613840">
    <property type="component" value="Unassembled WGS sequence"/>
</dbReference>
<dbReference type="SUPFAM" id="SSF46785">
    <property type="entry name" value="Winged helix' DNA-binding domain"/>
    <property type="match status" value="1"/>
</dbReference>
<evidence type="ECO:0000313" key="3">
    <source>
        <dbReference type="Proteomes" id="UP000613840"/>
    </source>
</evidence>
<dbReference type="Pfam" id="PF01047">
    <property type="entry name" value="MarR"/>
    <property type="match status" value="1"/>
</dbReference>
<evidence type="ECO:0000259" key="1">
    <source>
        <dbReference type="PROSITE" id="PS50995"/>
    </source>
</evidence>
<accession>A0A917W092</accession>
<dbReference type="GO" id="GO:0003700">
    <property type="term" value="F:DNA-binding transcription factor activity"/>
    <property type="evidence" value="ECO:0007669"/>
    <property type="project" value="InterPro"/>
</dbReference>
<dbReference type="InterPro" id="IPR036390">
    <property type="entry name" value="WH_DNA-bd_sf"/>
</dbReference>
<feature type="domain" description="HTH marR-type" evidence="1">
    <location>
        <begin position="2"/>
        <end position="134"/>
    </location>
</feature>
<dbReference type="PRINTS" id="PR00598">
    <property type="entry name" value="HTHMARR"/>
</dbReference>
<proteinExistence type="predicted"/>
<dbReference type="AlphaFoldDB" id="A0A917W092"/>
<name>A0A917W092_9ACTN</name>
<dbReference type="InterPro" id="IPR052526">
    <property type="entry name" value="HTH-type_Bedaq_tolerance"/>
</dbReference>
<organism evidence="2 3">
    <name type="scientific">Microlunatus endophyticus</name>
    <dbReference type="NCBI Taxonomy" id="1716077"/>
    <lineage>
        <taxon>Bacteria</taxon>
        <taxon>Bacillati</taxon>
        <taxon>Actinomycetota</taxon>
        <taxon>Actinomycetes</taxon>
        <taxon>Propionibacteriales</taxon>
        <taxon>Propionibacteriaceae</taxon>
        <taxon>Microlunatus</taxon>
    </lineage>
</organism>
<comment type="caution">
    <text evidence="2">The sequence shown here is derived from an EMBL/GenBank/DDBJ whole genome shotgun (WGS) entry which is preliminary data.</text>
</comment>
<dbReference type="InterPro" id="IPR036388">
    <property type="entry name" value="WH-like_DNA-bd_sf"/>
</dbReference>
<dbReference type="PANTHER" id="PTHR39515:SF2">
    <property type="entry name" value="HTH-TYPE TRANSCRIPTIONAL REGULATOR RV0880"/>
    <property type="match status" value="1"/>
</dbReference>
<dbReference type="PROSITE" id="PS50995">
    <property type="entry name" value="HTH_MARR_2"/>
    <property type="match status" value="1"/>
</dbReference>
<protein>
    <submittedName>
        <fullName evidence="2">MarR family transcriptional regulator</fullName>
    </submittedName>
</protein>
<sequence>MDLDVSARLRGVVMRLSRQLNASATHEGLTPSQASALGLINGRGPLSLSELAAIEGLNPTMVSRIVGRLDELGLISRRQNPQDLRSAVVEITDQGRQTHDRVRGERAKVLSDCLEELSAAEQQAVVTALPALEALAEQLINSSTGQRDK</sequence>
<dbReference type="Gene3D" id="1.10.10.10">
    <property type="entry name" value="Winged helix-like DNA-binding domain superfamily/Winged helix DNA-binding domain"/>
    <property type="match status" value="1"/>
</dbReference>
<gene>
    <name evidence="2" type="ORF">GCM10011575_00440</name>
</gene>
<dbReference type="InterPro" id="IPR000835">
    <property type="entry name" value="HTH_MarR-typ"/>
</dbReference>
<keyword evidence="3" id="KW-1185">Reference proteome</keyword>
<reference evidence="2" key="1">
    <citation type="journal article" date="2014" name="Int. J. Syst. Evol. Microbiol.">
        <title>Complete genome sequence of Corynebacterium casei LMG S-19264T (=DSM 44701T), isolated from a smear-ripened cheese.</title>
        <authorList>
            <consortium name="US DOE Joint Genome Institute (JGI-PGF)"/>
            <person name="Walter F."/>
            <person name="Albersmeier A."/>
            <person name="Kalinowski J."/>
            <person name="Ruckert C."/>
        </authorList>
    </citation>
    <scope>NUCLEOTIDE SEQUENCE</scope>
    <source>
        <strain evidence="2">CGMCC 4.7306</strain>
    </source>
</reference>